<comment type="subcellular location">
    <subcellularLocation>
        <location evidence="2">Nucleus</location>
    </subcellularLocation>
</comment>
<evidence type="ECO:0000256" key="10">
    <source>
        <dbReference type="ARBA" id="ARBA00023163"/>
    </source>
</evidence>
<dbReference type="InterPro" id="IPR056520">
    <property type="entry name" value="ARM_KDM8_N"/>
</dbReference>
<dbReference type="InterPro" id="IPR003347">
    <property type="entry name" value="JmjC_dom"/>
</dbReference>
<proteinExistence type="predicted"/>
<feature type="domain" description="JmjC" evidence="14">
    <location>
        <begin position="290"/>
        <end position="433"/>
    </location>
</feature>
<protein>
    <recommendedName>
        <fullName evidence="13">JmjC domain-containing protein 5</fullName>
    </recommendedName>
</protein>
<dbReference type="AlphaFoldDB" id="A0AAE0T4Q0"/>
<reference evidence="15" key="2">
    <citation type="journal article" date="2021" name="Genome Biol. Evol.">
        <title>Developing a high-quality reference genome for a parasitic bivalve with doubly uniparental inheritance (Bivalvia: Unionida).</title>
        <authorList>
            <person name="Smith C.H."/>
        </authorList>
    </citation>
    <scope>NUCLEOTIDE SEQUENCE</scope>
    <source>
        <strain evidence="15">CHS0354</strain>
        <tissue evidence="15">Mantle</tissue>
    </source>
</reference>
<dbReference type="Gene3D" id="2.60.120.650">
    <property type="entry name" value="Cupin"/>
    <property type="match status" value="1"/>
</dbReference>
<comment type="cofactor">
    <cofactor evidence="1">
        <name>Fe(2+)</name>
        <dbReference type="ChEBI" id="CHEBI:29033"/>
    </cofactor>
</comment>
<dbReference type="PROSITE" id="PS51184">
    <property type="entry name" value="JMJC"/>
    <property type="match status" value="1"/>
</dbReference>
<evidence type="ECO:0000313" key="15">
    <source>
        <dbReference type="EMBL" id="KAK3603423.1"/>
    </source>
</evidence>
<evidence type="ECO:0000256" key="3">
    <source>
        <dbReference type="ARBA" id="ARBA00022723"/>
    </source>
</evidence>
<evidence type="ECO:0000256" key="7">
    <source>
        <dbReference type="ARBA" id="ARBA00023004"/>
    </source>
</evidence>
<evidence type="ECO:0000256" key="2">
    <source>
        <dbReference type="ARBA" id="ARBA00004123"/>
    </source>
</evidence>
<dbReference type="GO" id="GO:0051864">
    <property type="term" value="F:histone H3K36 demethylase activity"/>
    <property type="evidence" value="ECO:0007669"/>
    <property type="project" value="TreeGrafter"/>
</dbReference>
<reference evidence="15" key="1">
    <citation type="journal article" date="2021" name="Genome Biol. Evol.">
        <title>A High-Quality Reference Genome for a Parasitic Bivalve with Doubly Uniparental Inheritance (Bivalvia: Unionida).</title>
        <authorList>
            <person name="Smith C.H."/>
        </authorList>
    </citation>
    <scope>NUCLEOTIDE SEQUENCE</scope>
    <source>
        <strain evidence="15">CHS0354</strain>
    </source>
</reference>
<dbReference type="GO" id="GO:0048511">
    <property type="term" value="P:rhythmic process"/>
    <property type="evidence" value="ECO:0007669"/>
    <property type="project" value="UniProtKB-KW"/>
</dbReference>
<keyword evidence="5" id="KW-0223">Dioxygenase</keyword>
<comment type="caution">
    <text evidence="15">The sequence shown here is derived from an EMBL/GenBank/DDBJ whole genome shotgun (WGS) entry which is preliminary data.</text>
</comment>
<dbReference type="GO" id="GO:0046872">
    <property type="term" value="F:metal ion binding"/>
    <property type="evidence" value="ECO:0007669"/>
    <property type="project" value="UniProtKB-KW"/>
</dbReference>
<evidence type="ECO:0000256" key="1">
    <source>
        <dbReference type="ARBA" id="ARBA00001954"/>
    </source>
</evidence>
<evidence type="ECO:0000256" key="8">
    <source>
        <dbReference type="ARBA" id="ARBA00023015"/>
    </source>
</evidence>
<gene>
    <name evidence="15" type="ORF">CHS0354_009406</name>
</gene>
<evidence type="ECO:0000256" key="6">
    <source>
        <dbReference type="ARBA" id="ARBA00023002"/>
    </source>
</evidence>
<evidence type="ECO:0000256" key="13">
    <source>
        <dbReference type="ARBA" id="ARBA00049800"/>
    </source>
</evidence>
<dbReference type="PANTHER" id="PTHR12461">
    <property type="entry name" value="HYPOXIA-INDUCIBLE FACTOR 1 ALPHA INHIBITOR-RELATED"/>
    <property type="match status" value="1"/>
</dbReference>
<dbReference type="FunFam" id="2.60.120.650:FF:000061">
    <property type="entry name" value="Glucosamine 6-phosphate N-acetyltransferase"/>
    <property type="match status" value="1"/>
</dbReference>
<keyword evidence="3" id="KW-0479">Metal-binding</keyword>
<keyword evidence="4" id="KW-0156">Chromatin regulator</keyword>
<evidence type="ECO:0000256" key="4">
    <source>
        <dbReference type="ARBA" id="ARBA00022853"/>
    </source>
</evidence>
<keyword evidence="7" id="KW-0408">Iron</keyword>
<reference evidence="15" key="3">
    <citation type="submission" date="2023-05" db="EMBL/GenBank/DDBJ databases">
        <authorList>
            <person name="Smith C.H."/>
        </authorList>
    </citation>
    <scope>NUCLEOTIDE SEQUENCE</scope>
    <source>
        <strain evidence="15">CHS0354</strain>
        <tissue evidence="15">Mantle</tissue>
    </source>
</reference>
<keyword evidence="16" id="KW-1185">Reference proteome</keyword>
<organism evidence="15 16">
    <name type="scientific">Potamilus streckersoni</name>
    <dbReference type="NCBI Taxonomy" id="2493646"/>
    <lineage>
        <taxon>Eukaryota</taxon>
        <taxon>Metazoa</taxon>
        <taxon>Spiralia</taxon>
        <taxon>Lophotrochozoa</taxon>
        <taxon>Mollusca</taxon>
        <taxon>Bivalvia</taxon>
        <taxon>Autobranchia</taxon>
        <taxon>Heteroconchia</taxon>
        <taxon>Palaeoheterodonta</taxon>
        <taxon>Unionida</taxon>
        <taxon>Unionoidea</taxon>
        <taxon>Unionidae</taxon>
        <taxon>Ambleminae</taxon>
        <taxon>Lampsilini</taxon>
        <taxon>Potamilus</taxon>
    </lineage>
</organism>
<dbReference type="SUPFAM" id="SSF51197">
    <property type="entry name" value="Clavaminate synthase-like"/>
    <property type="match status" value="1"/>
</dbReference>
<dbReference type="PANTHER" id="PTHR12461:SF106">
    <property type="entry name" value="BIFUNCTIONAL PEPTIDASE AND ARGINYL-HYDROXYLASE JMJD5"/>
    <property type="match status" value="1"/>
</dbReference>
<evidence type="ECO:0000256" key="12">
    <source>
        <dbReference type="ARBA" id="ARBA00023306"/>
    </source>
</evidence>
<keyword evidence="11" id="KW-0539">Nucleus</keyword>
<dbReference type="InterPro" id="IPR041667">
    <property type="entry name" value="Cupin_8"/>
</dbReference>
<dbReference type="Pfam" id="PF24472">
    <property type="entry name" value="ARM_KDM8_N"/>
    <property type="match status" value="1"/>
</dbReference>
<dbReference type="SMART" id="SM00558">
    <property type="entry name" value="JmjC"/>
    <property type="match status" value="1"/>
</dbReference>
<evidence type="ECO:0000256" key="9">
    <source>
        <dbReference type="ARBA" id="ARBA00023108"/>
    </source>
</evidence>
<keyword evidence="9" id="KW-0090">Biological rhythms</keyword>
<keyword evidence="6" id="KW-0560">Oxidoreductase</keyword>
<dbReference type="EMBL" id="JAEAOA010000609">
    <property type="protein sequence ID" value="KAK3603423.1"/>
    <property type="molecule type" value="Genomic_DNA"/>
</dbReference>
<evidence type="ECO:0000256" key="11">
    <source>
        <dbReference type="ARBA" id="ARBA00023242"/>
    </source>
</evidence>
<dbReference type="Pfam" id="PF13621">
    <property type="entry name" value="Cupin_8"/>
    <property type="match status" value="1"/>
</dbReference>
<evidence type="ECO:0000259" key="14">
    <source>
        <dbReference type="PROSITE" id="PS51184"/>
    </source>
</evidence>
<keyword evidence="12" id="KW-0131">Cell cycle</keyword>
<dbReference type="Proteomes" id="UP001195483">
    <property type="component" value="Unassembled WGS sequence"/>
</dbReference>
<sequence length="433" mass="49717">MEQNDTRKTDIMSDGNLMFPSIIVELLPTQTILLQTVEQDVVGVPLFSQIQVCLECLFNGKYSSCVQVCQCCLDFLWEKLNTGNWKNVDIQWRNAYALISLAKAVSQYCILHACGDQSVKFEMIMKTIDMGLLMGASIHNNILSRLASTLQMEFGKLTENANIMKEDEKSNEIHTEEFTAKKLKIEIPSSQGLCLIGQIPRCECLSMESFIRDFYAKREPCVITNAMLYWPCMSTKRWDIAYIRKLAGYRTVPVEIGSKYTDDTWTQSLMTVSEFIDRHIIQKTNEGPVAYLAQHQLFDQIPELQEDIIIPDYCFLGQSSDVDINAWFGPGGTVSPLHHDPKHNFLAQVMGKKYIRVYSETESDMVYPHSSDLLKNTSQVDVEMPDLVKFPQFQKAQFHECILKSGEMLYMPPKFWHFVKSLSVSFSVSFWWE</sequence>
<evidence type="ECO:0000256" key="5">
    <source>
        <dbReference type="ARBA" id="ARBA00022964"/>
    </source>
</evidence>
<accession>A0AAE0T4Q0</accession>
<evidence type="ECO:0000313" key="16">
    <source>
        <dbReference type="Proteomes" id="UP001195483"/>
    </source>
</evidence>
<keyword evidence="8" id="KW-0805">Transcription regulation</keyword>
<keyword evidence="10" id="KW-0804">Transcription</keyword>
<dbReference type="GO" id="GO:0005634">
    <property type="term" value="C:nucleus"/>
    <property type="evidence" value="ECO:0007669"/>
    <property type="project" value="UniProtKB-SubCell"/>
</dbReference>
<name>A0AAE0T4Q0_9BIVA</name>